<evidence type="ECO:0000313" key="3">
    <source>
        <dbReference type="EMBL" id="KAJ7648910.1"/>
    </source>
</evidence>
<feature type="region of interest" description="Disordered" evidence="2">
    <location>
        <begin position="1"/>
        <end position="42"/>
    </location>
</feature>
<feature type="region of interest" description="Disordered" evidence="2">
    <location>
        <begin position="404"/>
        <end position="423"/>
    </location>
</feature>
<comment type="caution">
    <text evidence="3">The sequence shown here is derived from an EMBL/GenBank/DDBJ whole genome shotgun (WGS) entry which is preliminary data.</text>
</comment>
<evidence type="ECO:0000256" key="1">
    <source>
        <dbReference type="SAM" id="Coils"/>
    </source>
</evidence>
<keyword evidence="4" id="KW-1185">Reference proteome</keyword>
<feature type="coiled-coil region" evidence="1">
    <location>
        <begin position="60"/>
        <end position="115"/>
    </location>
</feature>
<evidence type="ECO:0000313" key="4">
    <source>
        <dbReference type="Proteomes" id="UP001221757"/>
    </source>
</evidence>
<dbReference type="AlphaFoldDB" id="A0AAD7FXR2"/>
<dbReference type="Proteomes" id="UP001221757">
    <property type="component" value="Unassembled WGS sequence"/>
</dbReference>
<accession>A0AAD7FXR2</accession>
<keyword evidence="1" id="KW-0175">Coiled coil</keyword>
<organism evidence="3 4">
    <name type="scientific">Mycena rosella</name>
    <name type="common">Pink bonnet</name>
    <name type="synonym">Agaricus rosellus</name>
    <dbReference type="NCBI Taxonomy" id="1033263"/>
    <lineage>
        <taxon>Eukaryota</taxon>
        <taxon>Fungi</taxon>
        <taxon>Dikarya</taxon>
        <taxon>Basidiomycota</taxon>
        <taxon>Agaricomycotina</taxon>
        <taxon>Agaricomycetes</taxon>
        <taxon>Agaricomycetidae</taxon>
        <taxon>Agaricales</taxon>
        <taxon>Marasmiineae</taxon>
        <taxon>Mycenaceae</taxon>
        <taxon>Mycena</taxon>
    </lineage>
</organism>
<feature type="compositionally biased region" description="Polar residues" evidence="2">
    <location>
        <begin position="405"/>
        <end position="417"/>
    </location>
</feature>
<proteinExistence type="predicted"/>
<gene>
    <name evidence="3" type="ORF">B0H17DRAFT_1147866</name>
</gene>
<name>A0AAD7FXR2_MYCRO</name>
<protein>
    <submittedName>
        <fullName evidence="3">Uncharacterized protein</fullName>
    </submittedName>
</protein>
<reference evidence="3" key="1">
    <citation type="submission" date="2023-03" db="EMBL/GenBank/DDBJ databases">
        <title>Massive genome expansion in bonnet fungi (Mycena s.s.) driven by repeated elements and novel gene families across ecological guilds.</title>
        <authorList>
            <consortium name="Lawrence Berkeley National Laboratory"/>
            <person name="Harder C.B."/>
            <person name="Miyauchi S."/>
            <person name="Viragh M."/>
            <person name="Kuo A."/>
            <person name="Thoen E."/>
            <person name="Andreopoulos B."/>
            <person name="Lu D."/>
            <person name="Skrede I."/>
            <person name="Drula E."/>
            <person name="Henrissat B."/>
            <person name="Morin E."/>
            <person name="Kohler A."/>
            <person name="Barry K."/>
            <person name="LaButti K."/>
            <person name="Morin E."/>
            <person name="Salamov A."/>
            <person name="Lipzen A."/>
            <person name="Mereny Z."/>
            <person name="Hegedus B."/>
            <person name="Baldrian P."/>
            <person name="Stursova M."/>
            <person name="Weitz H."/>
            <person name="Taylor A."/>
            <person name="Grigoriev I.V."/>
            <person name="Nagy L.G."/>
            <person name="Martin F."/>
            <person name="Kauserud H."/>
        </authorList>
    </citation>
    <scope>NUCLEOTIDE SEQUENCE</scope>
    <source>
        <strain evidence="3">CBHHK067</strain>
    </source>
</reference>
<feature type="region of interest" description="Disordered" evidence="2">
    <location>
        <begin position="172"/>
        <end position="199"/>
    </location>
</feature>
<dbReference type="EMBL" id="JARKIE010000371">
    <property type="protein sequence ID" value="KAJ7648910.1"/>
    <property type="molecule type" value="Genomic_DNA"/>
</dbReference>
<sequence length="576" mass="64658">MDVDREIPDDNDDSGGKRRLKEPDPAKVRLVTGPQREDYDNARDKEAFHKDQVLLAKQKNHKLALENQQLHAQLETAEKMKAKHIAYLKSMHQELASKSQAIVELQQHKGQLEAQFLGDQEKLQAMCSTIVPQLIESQKLLMQRNEDVERPHHLLVQKKDEAIQLRAYNYLQSKKAPQNKPPPRRGTRASLDPARNSSTRTIQIPLDPIPVTRAPSGKSNPQHKAKLAATPAFADLLSTDVDTLSSLIDKLERLLEISDDVTVNVKETAPKKRNAKKSQRLANRDLKNHINSVLRRATYDKFGVEQASDFQIYNPAEEAKVTACEEGLIDPADDLFQWDFSPGYAESRWNDLMIVKVVDAALEADGTGGGEIGEVSFRVEGIPAAFNESLGRIETMREARARGAQNFQQQQLGSRSTSSKHRKYENRVQTITATIQIKTDDGIAGDIETWERLLEMVEHLGEQGMSSEEEDEVEVDGAKVLIYKVKLCLWREPRVVEYLRFVDAQTALFKKNKRGPVAASRIRSGAPGSSKAPCGLPKSLYNGQWLKKATPSYLKELKVSKEAFGLFVAATERMAL</sequence>
<evidence type="ECO:0000256" key="2">
    <source>
        <dbReference type="SAM" id="MobiDB-lite"/>
    </source>
</evidence>